<dbReference type="AlphaFoldDB" id="A0A822YLV5"/>
<accession>A0A822YLV5</accession>
<sequence>MEVEEKFDALCSVYPLLGCVWDFLVLLRSFQFDPIVNSGETPGKTEVDASTEDLVVAENHFRQVQHIRGP</sequence>
<gene>
    <name evidence="1" type="ORF">HUJ06_011130</name>
</gene>
<dbReference type="EMBL" id="DUZY01000003">
    <property type="protein sequence ID" value="DAD32279.1"/>
    <property type="molecule type" value="Genomic_DNA"/>
</dbReference>
<name>A0A822YLV5_NELNU</name>
<evidence type="ECO:0000313" key="2">
    <source>
        <dbReference type="Proteomes" id="UP000607653"/>
    </source>
</evidence>
<keyword evidence="2" id="KW-1185">Reference proteome</keyword>
<proteinExistence type="predicted"/>
<dbReference type="Proteomes" id="UP000607653">
    <property type="component" value="Unassembled WGS sequence"/>
</dbReference>
<organism evidence="1 2">
    <name type="scientific">Nelumbo nucifera</name>
    <name type="common">Sacred lotus</name>
    <dbReference type="NCBI Taxonomy" id="4432"/>
    <lineage>
        <taxon>Eukaryota</taxon>
        <taxon>Viridiplantae</taxon>
        <taxon>Streptophyta</taxon>
        <taxon>Embryophyta</taxon>
        <taxon>Tracheophyta</taxon>
        <taxon>Spermatophyta</taxon>
        <taxon>Magnoliopsida</taxon>
        <taxon>Proteales</taxon>
        <taxon>Nelumbonaceae</taxon>
        <taxon>Nelumbo</taxon>
    </lineage>
</organism>
<protein>
    <submittedName>
        <fullName evidence="1">Uncharacterized protein</fullName>
    </submittedName>
</protein>
<evidence type="ECO:0000313" key="1">
    <source>
        <dbReference type="EMBL" id="DAD32279.1"/>
    </source>
</evidence>
<reference evidence="1 2" key="1">
    <citation type="journal article" date="2020" name="Mol. Biol. Evol.">
        <title>Distinct Expression and Methylation Patterns for Genes with Different Fates following a Single Whole-Genome Duplication in Flowering Plants.</title>
        <authorList>
            <person name="Shi T."/>
            <person name="Rahmani R.S."/>
            <person name="Gugger P.F."/>
            <person name="Wang M."/>
            <person name="Li H."/>
            <person name="Zhang Y."/>
            <person name="Li Z."/>
            <person name="Wang Q."/>
            <person name="Van de Peer Y."/>
            <person name="Marchal K."/>
            <person name="Chen J."/>
        </authorList>
    </citation>
    <scope>NUCLEOTIDE SEQUENCE [LARGE SCALE GENOMIC DNA]</scope>
    <source>
        <tissue evidence="1">Leaf</tissue>
    </source>
</reference>
<comment type="caution">
    <text evidence="1">The sequence shown here is derived from an EMBL/GenBank/DDBJ whole genome shotgun (WGS) entry which is preliminary data.</text>
</comment>